<evidence type="ECO:0000313" key="9">
    <source>
        <dbReference type="Ensembl" id="ENSOMYP00000062308.2"/>
    </source>
</evidence>
<dbReference type="GO" id="GO:0106004">
    <property type="term" value="P:tRNA (guanine-N7)-methylation"/>
    <property type="evidence" value="ECO:0007669"/>
    <property type="project" value="UniProtKB-UniRule"/>
</dbReference>
<dbReference type="InterPro" id="IPR001680">
    <property type="entry name" value="WD40_rpt"/>
</dbReference>
<accession>A0A8C7SBA9</accession>
<name>A0A8C7SBA9_ONCMY</name>
<dbReference type="InterPro" id="IPR028884">
    <property type="entry name" value="Trm82"/>
</dbReference>
<reference evidence="9" key="1">
    <citation type="submission" date="2020-07" db="EMBL/GenBank/DDBJ databases">
        <title>A long reads based de novo assembly of the rainbow trout Arlee double haploid line genome.</title>
        <authorList>
            <person name="Gao G."/>
            <person name="Palti Y."/>
        </authorList>
    </citation>
    <scope>NUCLEOTIDE SEQUENCE [LARGE SCALE GENOMIC DNA]</scope>
</reference>
<dbReference type="GO" id="GO:0005829">
    <property type="term" value="C:cytosol"/>
    <property type="evidence" value="ECO:0007669"/>
    <property type="project" value="TreeGrafter"/>
</dbReference>
<reference evidence="9" key="2">
    <citation type="submission" date="2025-08" db="UniProtKB">
        <authorList>
            <consortium name="Ensembl"/>
        </authorList>
    </citation>
    <scope>IDENTIFICATION</scope>
</reference>
<comment type="subcellular location">
    <subcellularLocation>
        <location evidence="1 6">Nucleus</location>
    </subcellularLocation>
</comment>
<dbReference type="GeneTree" id="ENSGT00390000012174"/>
<comment type="similarity">
    <text evidence="6">Belongs to the WD repeat TRM82 family.</text>
</comment>
<keyword evidence="10" id="KW-1185">Reference proteome</keyword>
<dbReference type="PROSITE" id="PS50082">
    <property type="entry name" value="WD_REPEATS_2"/>
    <property type="match status" value="1"/>
</dbReference>
<dbReference type="InterPro" id="IPR015943">
    <property type="entry name" value="WD40/YVTN_repeat-like_dom_sf"/>
</dbReference>
<protein>
    <submittedName>
        <fullName evidence="9">WD repeat domain 4</fullName>
    </submittedName>
</protein>
<feature type="region of interest" description="Disordered" evidence="8">
    <location>
        <begin position="405"/>
        <end position="451"/>
    </location>
</feature>
<dbReference type="HAMAP" id="MF_03056">
    <property type="entry name" value="TRM82"/>
    <property type="match status" value="1"/>
</dbReference>
<dbReference type="GO" id="GO:0043527">
    <property type="term" value="C:tRNA methyltransferase complex"/>
    <property type="evidence" value="ECO:0007669"/>
    <property type="project" value="TreeGrafter"/>
</dbReference>
<keyword evidence="4 6" id="KW-0677">Repeat</keyword>
<feature type="repeat" description="WD" evidence="7">
    <location>
        <begin position="213"/>
        <end position="255"/>
    </location>
</feature>
<evidence type="ECO:0000313" key="10">
    <source>
        <dbReference type="Proteomes" id="UP000694395"/>
    </source>
</evidence>
<evidence type="ECO:0000256" key="7">
    <source>
        <dbReference type="PROSITE-ProRule" id="PRU00221"/>
    </source>
</evidence>
<dbReference type="Gene3D" id="2.130.10.10">
    <property type="entry name" value="YVTN repeat-like/Quinoprotein amine dehydrogenase"/>
    <property type="match status" value="1"/>
</dbReference>
<proteinExistence type="inferred from homology"/>
<organism evidence="9 10">
    <name type="scientific">Oncorhynchus mykiss</name>
    <name type="common">Rainbow trout</name>
    <name type="synonym">Salmo gairdneri</name>
    <dbReference type="NCBI Taxonomy" id="8022"/>
    <lineage>
        <taxon>Eukaryota</taxon>
        <taxon>Metazoa</taxon>
        <taxon>Chordata</taxon>
        <taxon>Craniata</taxon>
        <taxon>Vertebrata</taxon>
        <taxon>Euteleostomi</taxon>
        <taxon>Actinopterygii</taxon>
        <taxon>Neopterygii</taxon>
        <taxon>Teleostei</taxon>
        <taxon>Protacanthopterygii</taxon>
        <taxon>Salmoniformes</taxon>
        <taxon>Salmonidae</taxon>
        <taxon>Salmoninae</taxon>
        <taxon>Oncorhynchus</taxon>
    </lineage>
</organism>
<dbReference type="UniPathway" id="UPA00989"/>
<keyword evidence="5 6" id="KW-0539">Nucleus</keyword>
<keyword evidence="3 6" id="KW-0819">tRNA processing</keyword>
<dbReference type="SUPFAM" id="SSF50978">
    <property type="entry name" value="WD40 repeat-like"/>
    <property type="match status" value="1"/>
</dbReference>
<dbReference type="GO" id="GO:0005634">
    <property type="term" value="C:nucleus"/>
    <property type="evidence" value="ECO:0007669"/>
    <property type="project" value="UniProtKB-SubCell"/>
</dbReference>
<dbReference type="PANTHER" id="PTHR16288:SF0">
    <property type="entry name" value="TRNA (GUANINE-N(7)-)-METHYLTRANSFERASE NON-CATALYTIC SUBUNIT WDR4"/>
    <property type="match status" value="1"/>
</dbReference>
<sequence length="451" mass="50522">MYVLFFGDVKEVRQILPHFCASHVNGICKSMASLGACGEWLVSTYEKKLIAIHTKNSREPFVFDCSAAEQKPKDPEADNKSDGSEETGSDKILAFAVSSSAKLVALTDDTKRLVLFRCEPSWQVISTRWVVRRCTSLVFTEAEDEVWAADKSGDVYSFSVVEPQKTGELKLGHLSMLLSMTLTPNDKYVVTADRDEKIRVSHLRSPHNIQAFCLGHLEFVSSLLVPPGHPQWLLSGSGDGTMKLWEYESGRRLQSWDLKQLRDMPNSDTEKEKRSAVSRIAGSPGGHHVAVQCERVPSVQLFGMEQGTEERLMPSSRLTLPHCPLDLTFDPQGRLWVLLDSRETPFLVYTHTQDSWQCDSESPELKRVTEALQPHWEALQDSAGLESRFQHLYKGNFDNMASYREKKQQRLQQQKDQGGKKRGPGKGQQSNGASKKAKKGNQPGPVTKASS</sequence>
<dbReference type="Ensembl" id="ENSOMYT00000067860.2">
    <property type="protein sequence ID" value="ENSOMYP00000062308.2"/>
    <property type="gene ID" value="ENSOMYG00000028812.2"/>
</dbReference>
<evidence type="ECO:0000256" key="2">
    <source>
        <dbReference type="ARBA" id="ARBA00022574"/>
    </source>
</evidence>
<reference evidence="9" key="3">
    <citation type="submission" date="2025-09" db="UniProtKB">
        <authorList>
            <consortium name="Ensembl"/>
        </authorList>
    </citation>
    <scope>IDENTIFICATION</scope>
</reference>
<comment type="function">
    <text evidence="6">Required for the formation of N(7)-methylguanine at position 46 (m7G46) in tRNA. In the complex, it is required to stabilize and induce conformational changes of the catalytic subunit.</text>
</comment>
<dbReference type="PANTHER" id="PTHR16288">
    <property type="entry name" value="WD40 REPEAT PROTEIN 4"/>
    <property type="match status" value="1"/>
</dbReference>
<keyword evidence="2 6" id="KW-0853">WD repeat</keyword>
<dbReference type="Pfam" id="PF00400">
    <property type="entry name" value="WD40"/>
    <property type="match status" value="1"/>
</dbReference>
<dbReference type="InterPro" id="IPR036322">
    <property type="entry name" value="WD40_repeat_dom_sf"/>
</dbReference>
<dbReference type="Proteomes" id="UP000694395">
    <property type="component" value="Chromosome 3"/>
</dbReference>
<evidence type="ECO:0000256" key="8">
    <source>
        <dbReference type="SAM" id="MobiDB-lite"/>
    </source>
</evidence>
<evidence type="ECO:0000256" key="4">
    <source>
        <dbReference type="ARBA" id="ARBA00022737"/>
    </source>
</evidence>
<evidence type="ECO:0000256" key="1">
    <source>
        <dbReference type="ARBA" id="ARBA00004123"/>
    </source>
</evidence>
<comment type="pathway">
    <text evidence="6">tRNA modification; N(7)-methylguanine-tRNA biosynthesis.</text>
</comment>
<evidence type="ECO:0000256" key="3">
    <source>
        <dbReference type="ARBA" id="ARBA00022694"/>
    </source>
</evidence>
<dbReference type="SMART" id="SM00320">
    <property type="entry name" value="WD40"/>
    <property type="match status" value="2"/>
</dbReference>
<dbReference type="AlphaFoldDB" id="A0A8C7SBA9"/>
<evidence type="ECO:0000256" key="6">
    <source>
        <dbReference type="HAMAP-Rule" id="MF_03056"/>
    </source>
</evidence>
<evidence type="ECO:0000256" key="5">
    <source>
        <dbReference type="ARBA" id="ARBA00023242"/>
    </source>
</evidence>